<reference evidence="1" key="1">
    <citation type="submission" date="2020-04" db="EMBL/GenBank/DDBJ databases">
        <authorList>
            <person name="Zhang T."/>
        </authorList>
    </citation>
    <scope>NUCLEOTIDE SEQUENCE</scope>
    <source>
        <strain evidence="1">HKST-UBA14</strain>
    </source>
</reference>
<accession>A0A955L6L6</accession>
<evidence type="ECO:0000313" key="1">
    <source>
        <dbReference type="EMBL" id="MCA9383961.1"/>
    </source>
</evidence>
<reference evidence="1" key="2">
    <citation type="journal article" date="2021" name="Microbiome">
        <title>Successional dynamics and alternative stable states in a saline activated sludge microbial community over 9 years.</title>
        <authorList>
            <person name="Wang Y."/>
            <person name="Ye J."/>
            <person name="Ju F."/>
            <person name="Liu L."/>
            <person name="Boyd J.A."/>
            <person name="Deng Y."/>
            <person name="Parks D.H."/>
            <person name="Jiang X."/>
            <person name="Yin X."/>
            <person name="Woodcroft B.J."/>
            <person name="Tyson G.W."/>
            <person name="Hugenholtz P."/>
            <person name="Polz M.F."/>
            <person name="Zhang T."/>
        </authorList>
    </citation>
    <scope>NUCLEOTIDE SEQUENCE</scope>
    <source>
        <strain evidence="1">HKST-UBA14</strain>
    </source>
</reference>
<dbReference type="EMBL" id="JAGQLK010000190">
    <property type="protein sequence ID" value="MCA9383961.1"/>
    <property type="molecule type" value="Genomic_DNA"/>
</dbReference>
<gene>
    <name evidence="1" type="ORF">KC909_06390</name>
</gene>
<comment type="caution">
    <text evidence="1">The sequence shown here is derived from an EMBL/GenBank/DDBJ whole genome shotgun (WGS) entry which is preliminary data.</text>
</comment>
<proteinExistence type="predicted"/>
<name>A0A955L6L6_9BACT</name>
<dbReference type="Proteomes" id="UP000783287">
    <property type="component" value="Unassembled WGS sequence"/>
</dbReference>
<dbReference type="AlphaFoldDB" id="A0A955L6L6"/>
<feature type="non-terminal residue" evidence="1">
    <location>
        <position position="162"/>
    </location>
</feature>
<evidence type="ECO:0000313" key="2">
    <source>
        <dbReference type="Proteomes" id="UP000783287"/>
    </source>
</evidence>
<organism evidence="1 2">
    <name type="scientific">Candidatus Dojkabacteria bacterium</name>
    <dbReference type="NCBI Taxonomy" id="2099670"/>
    <lineage>
        <taxon>Bacteria</taxon>
        <taxon>Candidatus Dojkabacteria</taxon>
    </lineage>
</organism>
<sequence>MTPTNQTTTSIRQLFEKLHAIELEIKADLGPSVFDYLFLFSRTKSINVNIPSLSDSAHKHLQAYVATGKSILNFFRLDLQLDNVPLTDQFLEISHEIYLLRFLQAKKIYPDYSLVRIMTQVERVLLNSNPDNTLPDITFSIRLLDEIVVDEFGSIDMDQTIL</sequence>
<protein>
    <submittedName>
        <fullName evidence="1">Uncharacterized protein</fullName>
    </submittedName>
</protein>